<evidence type="ECO:0000313" key="2">
    <source>
        <dbReference type="EMBL" id="OJA18927.1"/>
    </source>
</evidence>
<feature type="coiled-coil region" evidence="1">
    <location>
        <begin position="100"/>
        <end position="148"/>
    </location>
</feature>
<reference evidence="2 3" key="1">
    <citation type="submission" date="2016-03" db="EMBL/GenBank/DDBJ databases">
        <title>Comparative genomics of the ectomycorrhizal sister species Rhizopogon vinicolor and Rhizopogon vesiculosus (Basidiomycota: Boletales) reveals a divergence of the mating type B locus.</title>
        <authorList>
            <person name="Mujic A.B."/>
            <person name="Kuo A."/>
            <person name="Tritt A."/>
            <person name="Lipzen A."/>
            <person name="Chen C."/>
            <person name="Johnson J."/>
            <person name="Sharma A."/>
            <person name="Barry K."/>
            <person name="Grigoriev I.V."/>
            <person name="Spatafora J.W."/>
        </authorList>
    </citation>
    <scope>NUCLEOTIDE SEQUENCE [LARGE SCALE GENOMIC DNA]</scope>
    <source>
        <strain evidence="2 3">AM-OR11-056</strain>
    </source>
</reference>
<dbReference type="AlphaFoldDB" id="A0A1J8QE40"/>
<gene>
    <name evidence="2" type="ORF">AZE42_07062</name>
</gene>
<protein>
    <submittedName>
        <fullName evidence="2">Uncharacterized protein</fullName>
    </submittedName>
</protein>
<dbReference type="STRING" id="180088.A0A1J8QE40"/>
<keyword evidence="1" id="KW-0175">Coiled coil</keyword>
<accession>A0A1J8QE40</accession>
<proteinExistence type="predicted"/>
<evidence type="ECO:0000313" key="3">
    <source>
        <dbReference type="Proteomes" id="UP000183567"/>
    </source>
</evidence>
<keyword evidence="3" id="KW-1185">Reference proteome</keyword>
<organism evidence="2 3">
    <name type="scientific">Rhizopogon vesiculosus</name>
    <dbReference type="NCBI Taxonomy" id="180088"/>
    <lineage>
        <taxon>Eukaryota</taxon>
        <taxon>Fungi</taxon>
        <taxon>Dikarya</taxon>
        <taxon>Basidiomycota</taxon>
        <taxon>Agaricomycotina</taxon>
        <taxon>Agaricomycetes</taxon>
        <taxon>Agaricomycetidae</taxon>
        <taxon>Boletales</taxon>
        <taxon>Suillineae</taxon>
        <taxon>Rhizopogonaceae</taxon>
        <taxon>Rhizopogon</taxon>
    </lineage>
</organism>
<evidence type="ECO:0000256" key="1">
    <source>
        <dbReference type="SAM" id="Coils"/>
    </source>
</evidence>
<dbReference type="Proteomes" id="UP000183567">
    <property type="component" value="Unassembled WGS sequence"/>
</dbReference>
<dbReference type="OrthoDB" id="5575062at2759"/>
<sequence>MIPTLLHRSIGDVHIFFGQKRASLFVIISSRHYFLLCYSSHEDTACGTVRRPGYGNGYMAKQHFLRPHVPDPLDDGMCTHRAWSVRIVWDSLTTALAKKVTRLEDIVKQAEGQLAELQVEHERKLNGLDQMEAKMADVREKTETCEERFYVCPQGPAVCPQLMNCSYVYPGWHTAREGGLG</sequence>
<dbReference type="EMBL" id="LVVM01001244">
    <property type="protein sequence ID" value="OJA18927.1"/>
    <property type="molecule type" value="Genomic_DNA"/>
</dbReference>
<comment type="caution">
    <text evidence="2">The sequence shown here is derived from an EMBL/GenBank/DDBJ whole genome shotgun (WGS) entry which is preliminary data.</text>
</comment>
<name>A0A1J8QE40_9AGAM</name>